<evidence type="ECO:0000313" key="2">
    <source>
        <dbReference type="Proteomes" id="UP000189981"/>
    </source>
</evidence>
<reference evidence="2" key="1">
    <citation type="submission" date="2017-02" db="EMBL/GenBank/DDBJ databases">
        <authorList>
            <person name="Varghese N."/>
            <person name="Submissions S."/>
        </authorList>
    </citation>
    <scope>NUCLEOTIDE SEQUENCE [LARGE SCALE GENOMIC DNA]</scope>
    <source>
        <strain evidence="2">DSM 22385</strain>
    </source>
</reference>
<gene>
    <name evidence="1" type="ORF">SAMN05661099_1241</name>
</gene>
<organism evidence="1 2">
    <name type="scientific">Daejeonella lutea</name>
    <dbReference type="NCBI Taxonomy" id="572036"/>
    <lineage>
        <taxon>Bacteria</taxon>
        <taxon>Pseudomonadati</taxon>
        <taxon>Bacteroidota</taxon>
        <taxon>Sphingobacteriia</taxon>
        <taxon>Sphingobacteriales</taxon>
        <taxon>Sphingobacteriaceae</taxon>
        <taxon>Daejeonella</taxon>
    </lineage>
</organism>
<proteinExistence type="predicted"/>
<protein>
    <submittedName>
        <fullName evidence="1">Uncharacterized protein</fullName>
    </submittedName>
</protein>
<evidence type="ECO:0000313" key="1">
    <source>
        <dbReference type="EMBL" id="SKB41613.1"/>
    </source>
</evidence>
<sequence length="40" mass="4454">MYIATDRIQYNPLNGVLCWEGLELLGVEKILVGHHAMAAN</sequence>
<dbReference type="STRING" id="572036.SAMN05661099_1241"/>
<name>A0A1T5B410_9SPHI</name>
<keyword evidence="2" id="KW-1185">Reference proteome</keyword>
<dbReference type="Proteomes" id="UP000189981">
    <property type="component" value="Unassembled WGS sequence"/>
</dbReference>
<dbReference type="AlphaFoldDB" id="A0A1T5B410"/>
<accession>A0A1T5B410</accession>
<dbReference type="EMBL" id="FUYR01000001">
    <property type="protein sequence ID" value="SKB41613.1"/>
    <property type="molecule type" value="Genomic_DNA"/>
</dbReference>